<organism evidence="1 2">
    <name type="scientific">Enterococcus rivorum</name>
    <dbReference type="NCBI Taxonomy" id="762845"/>
    <lineage>
        <taxon>Bacteria</taxon>
        <taxon>Bacillati</taxon>
        <taxon>Bacillota</taxon>
        <taxon>Bacilli</taxon>
        <taxon>Lactobacillales</taxon>
        <taxon>Enterococcaceae</taxon>
        <taxon>Enterococcus</taxon>
    </lineage>
</organism>
<evidence type="ECO:0000313" key="1">
    <source>
        <dbReference type="EMBL" id="OEH83119.1"/>
    </source>
</evidence>
<dbReference type="AlphaFoldDB" id="A0A1E5KZK7"/>
<dbReference type="EMBL" id="MIEK01000012">
    <property type="protein sequence ID" value="OEH83119.1"/>
    <property type="molecule type" value="Genomic_DNA"/>
</dbReference>
<gene>
    <name evidence="1" type="ORF">BCR26_02290</name>
</gene>
<accession>A0A1E5KZK7</accession>
<sequence>MISEKDLIELNKEAYAVDPDFKDKNGKSLKQIQKDDILKIDETGGQYQVLATENGDYGFQGMAVVPVVNGKPDYSQVTVVSAGTYPSDKNDLFAAAKGMSPNGSPQGDIAVAYVGELISNNPNWKITQLTGYSQSGYMLKAGAHFGIPTTVFSGWFQYRSLSKEEEDFMKANPHLFLNYRQKNDPVTKWNDFNSKWGNSADFGTIIWLDGDSHDLTSWTFNERGQIVIPKNSKNTEAQLKQAESYLMMTYFSKLKALEGLKSKFSRSGGGLSRNEQIYLDDSQAQAVVETASSEFQLVMTNVVKIYQDGIREAEELWQEALTASRNVSSLLEEWEMKEALDRVGCSENVIVQDPCELYQEKLAKAKEMSEKFDALANEIRTSLAKLVQTDQELAQQL</sequence>
<evidence type="ECO:0000313" key="2">
    <source>
        <dbReference type="Proteomes" id="UP000095256"/>
    </source>
</evidence>
<dbReference type="RefSeq" id="WP_069698074.1">
    <property type="nucleotide sequence ID" value="NZ_JAGGMA010000002.1"/>
</dbReference>
<protein>
    <submittedName>
        <fullName evidence="1">Uncharacterized protein</fullName>
    </submittedName>
</protein>
<dbReference type="Proteomes" id="UP000095256">
    <property type="component" value="Unassembled WGS sequence"/>
</dbReference>
<keyword evidence="2" id="KW-1185">Reference proteome</keyword>
<dbReference type="STRING" id="762845.BCR26_02290"/>
<name>A0A1E5KZK7_9ENTE</name>
<dbReference type="OrthoDB" id="2207909at2"/>
<reference evidence="1 2" key="1">
    <citation type="submission" date="2016-09" db="EMBL/GenBank/DDBJ databases">
        <authorList>
            <person name="Capua I."/>
            <person name="De Benedictis P."/>
            <person name="Joannis T."/>
            <person name="Lombin L.H."/>
            <person name="Cattoli G."/>
        </authorList>
    </citation>
    <scope>NUCLEOTIDE SEQUENCE [LARGE SCALE GENOMIC DNA]</scope>
    <source>
        <strain evidence="1 2">LMG 25899</strain>
    </source>
</reference>
<comment type="caution">
    <text evidence="1">The sequence shown here is derived from an EMBL/GenBank/DDBJ whole genome shotgun (WGS) entry which is preliminary data.</text>
</comment>
<proteinExistence type="predicted"/>